<gene>
    <name evidence="2" type="ORF">EDL96_03205</name>
</gene>
<evidence type="ECO:0000313" key="2">
    <source>
        <dbReference type="EMBL" id="ROZ64284.1"/>
    </source>
</evidence>
<protein>
    <submittedName>
        <fullName evidence="2">MOSC domain-containing protein</fullName>
    </submittedName>
</protein>
<keyword evidence="3" id="KW-1185">Reference proteome</keyword>
<dbReference type="AlphaFoldDB" id="A0A3N3ZS75"/>
<reference evidence="2 3" key="1">
    <citation type="submission" date="2018-10" db="EMBL/GenBank/DDBJ databases">
        <title>Kocuria sp. M5W7-7, whole genome shotgun sequence.</title>
        <authorList>
            <person name="Tuo L."/>
        </authorList>
    </citation>
    <scope>NUCLEOTIDE SEQUENCE [LARGE SCALE GENOMIC DNA]</scope>
    <source>
        <strain evidence="2 3">M5W7-7</strain>
    </source>
</reference>
<dbReference type="GO" id="GO:0030170">
    <property type="term" value="F:pyridoxal phosphate binding"/>
    <property type="evidence" value="ECO:0007669"/>
    <property type="project" value="InterPro"/>
</dbReference>
<evidence type="ECO:0000313" key="3">
    <source>
        <dbReference type="Proteomes" id="UP000270616"/>
    </source>
</evidence>
<dbReference type="GO" id="GO:0030151">
    <property type="term" value="F:molybdenum ion binding"/>
    <property type="evidence" value="ECO:0007669"/>
    <property type="project" value="InterPro"/>
</dbReference>
<organism evidence="2 3">
    <name type="scientific">Kocuria soli</name>
    <dbReference type="NCBI Taxonomy" id="2485125"/>
    <lineage>
        <taxon>Bacteria</taxon>
        <taxon>Bacillati</taxon>
        <taxon>Actinomycetota</taxon>
        <taxon>Actinomycetes</taxon>
        <taxon>Micrococcales</taxon>
        <taxon>Micrococcaceae</taxon>
        <taxon>Kocuria</taxon>
    </lineage>
</organism>
<dbReference type="InterPro" id="IPR005302">
    <property type="entry name" value="MoCF_Sase_C"/>
</dbReference>
<dbReference type="RefSeq" id="WP_123824380.1">
    <property type="nucleotide sequence ID" value="NZ_RKMF01000003.1"/>
</dbReference>
<comment type="caution">
    <text evidence="2">The sequence shown here is derived from an EMBL/GenBank/DDBJ whole genome shotgun (WGS) entry which is preliminary data.</text>
</comment>
<proteinExistence type="predicted"/>
<sequence>MTRRVEHLGSALVKGLSWTSRDAVRVTHDGVVGDRHWSPVTPELRCIKATDFPGMVGLPASAADLPTEGDALFGGEPQTVSYYSQQVSAITYGGVLADRISEAAGQRLYLAQVPGPGSFLWSSPISVLLRSELDRLPDDVGRYRANVVVDDRADPLSLAPGAQLSLGDVLLEVERELERCVIINHDPVTGERDASLLGHLRSGVLLGYGCRVVEPGRVRVGDVVERRSPRAQR</sequence>
<dbReference type="InterPro" id="IPR011037">
    <property type="entry name" value="Pyrv_Knase-like_insert_dom_sf"/>
</dbReference>
<dbReference type="OrthoDB" id="9793178at2"/>
<dbReference type="EMBL" id="RKMF01000003">
    <property type="protein sequence ID" value="ROZ64284.1"/>
    <property type="molecule type" value="Genomic_DNA"/>
</dbReference>
<name>A0A3N3ZS75_9MICC</name>
<dbReference type="GO" id="GO:0003824">
    <property type="term" value="F:catalytic activity"/>
    <property type="evidence" value="ECO:0007669"/>
    <property type="project" value="InterPro"/>
</dbReference>
<dbReference type="SUPFAM" id="SSF50800">
    <property type="entry name" value="PK beta-barrel domain-like"/>
    <property type="match status" value="1"/>
</dbReference>
<dbReference type="PROSITE" id="PS51340">
    <property type="entry name" value="MOSC"/>
    <property type="match status" value="1"/>
</dbReference>
<accession>A0A3N3ZS75</accession>
<feature type="domain" description="MOSC" evidence="1">
    <location>
        <begin position="50"/>
        <end position="227"/>
    </location>
</feature>
<dbReference type="Proteomes" id="UP000270616">
    <property type="component" value="Unassembled WGS sequence"/>
</dbReference>
<dbReference type="Gene3D" id="2.40.33.20">
    <property type="entry name" value="PK beta-barrel domain-like"/>
    <property type="match status" value="1"/>
</dbReference>
<dbReference type="Pfam" id="PF03473">
    <property type="entry name" value="MOSC"/>
    <property type="match status" value="1"/>
</dbReference>
<evidence type="ECO:0000259" key="1">
    <source>
        <dbReference type="PROSITE" id="PS51340"/>
    </source>
</evidence>